<dbReference type="STRING" id="188477.A0A3S0ZTW8"/>
<dbReference type="InterPro" id="IPR041362">
    <property type="entry name" value="TIG2_plexin"/>
</dbReference>
<dbReference type="InterPro" id="IPR016201">
    <property type="entry name" value="PSI"/>
</dbReference>
<feature type="non-terminal residue" evidence="5">
    <location>
        <position position="1"/>
    </location>
</feature>
<dbReference type="GO" id="GO:0030334">
    <property type="term" value="P:regulation of cell migration"/>
    <property type="evidence" value="ECO:0007669"/>
    <property type="project" value="TreeGrafter"/>
</dbReference>
<dbReference type="EMBL" id="RQTK01000764">
    <property type="protein sequence ID" value="RUS75194.1"/>
    <property type="molecule type" value="Genomic_DNA"/>
</dbReference>
<gene>
    <name evidence="5" type="ORF">EGW08_017053</name>
</gene>
<evidence type="ECO:0000313" key="6">
    <source>
        <dbReference type="Proteomes" id="UP000271974"/>
    </source>
</evidence>
<protein>
    <recommendedName>
        <fullName evidence="4">PSI domain-containing protein</fullName>
    </recommendedName>
</protein>
<keyword evidence="2" id="KW-0472">Membrane</keyword>
<comment type="subcellular location">
    <subcellularLocation>
        <location evidence="1">Membrane</location>
    </subcellularLocation>
</comment>
<proteinExistence type="predicted"/>
<dbReference type="OrthoDB" id="6153801at2759"/>
<feature type="domain" description="PSI" evidence="4">
    <location>
        <begin position="147"/>
        <end position="198"/>
    </location>
</feature>
<dbReference type="SMART" id="SM00423">
    <property type="entry name" value="PSI"/>
    <property type="match status" value="3"/>
</dbReference>
<reference evidence="5 6" key="1">
    <citation type="submission" date="2019-01" db="EMBL/GenBank/DDBJ databases">
        <title>A draft genome assembly of the solar-powered sea slug Elysia chlorotica.</title>
        <authorList>
            <person name="Cai H."/>
            <person name="Li Q."/>
            <person name="Fang X."/>
            <person name="Li J."/>
            <person name="Curtis N.E."/>
            <person name="Altenburger A."/>
            <person name="Shibata T."/>
            <person name="Feng M."/>
            <person name="Maeda T."/>
            <person name="Schwartz J.A."/>
            <person name="Shigenobu S."/>
            <person name="Lundholm N."/>
            <person name="Nishiyama T."/>
            <person name="Yang H."/>
            <person name="Hasebe M."/>
            <person name="Li S."/>
            <person name="Pierce S.K."/>
            <person name="Wang J."/>
        </authorList>
    </citation>
    <scope>NUCLEOTIDE SEQUENCE [LARGE SCALE GENOMIC DNA]</scope>
    <source>
        <strain evidence="5">EC2010</strain>
        <tissue evidence="5">Whole organism of an adult</tissue>
    </source>
</reference>
<evidence type="ECO:0000256" key="1">
    <source>
        <dbReference type="ARBA" id="ARBA00004370"/>
    </source>
</evidence>
<dbReference type="GO" id="GO:0005886">
    <property type="term" value="C:plasma membrane"/>
    <property type="evidence" value="ECO:0007669"/>
    <property type="project" value="TreeGrafter"/>
</dbReference>
<dbReference type="Pfam" id="PF18020">
    <property type="entry name" value="TIG_2"/>
    <property type="match status" value="1"/>
</dbReference>
<evidence type="ECO:0000256" key="3">
    <source>
        <dbReference type="ARBA" id="ARBA00023180"/>
    </source>
</evidence>
<organism evidence="5 6">
    <name type="scientific">Elysia chlorotica</name>
    <name type="common">Eastern emerald elysia</name>
    <name type="synonym">Sea slug</name>
    <dbReference type="NCBI Taxonomy" id="188477"/>
    <lineage>
        <taxon>Eukaryota</taxon>
        <taxon>Metazoa</taxon>
        <taxon>Spiralia</taxon>
        <taxon>Lophotrochozoa</taxon>
        <taxon>Mollusca</taxon>
        <taxon>Gastropoda</taxon>
        <taxon>Heterobranchia</taxon>
        <taxon>Euthyneura</taxon>
        <taxon>Panpulmonata</taxon>
        <taxon>Sacoglossa</taxon>
        <taxon>Placobranchoidea</taxon>
        <taxon>Plakobranchidae</taxon>
        <taxon>Elysia</taxon>
    </lineage>
</organism>
<dbReference type="InterPro" id="IPR031148">
    <property type="entry name" value="Plexin"/>
</dbReference>
<accession>A0A3S0ZTW8</accession>
<dbReference type="PANTHER" id="PTHR22625">
    <property type="entry name" value="PLEXIN"/>
    <property type="match status" value="1"/>
</dbReference>
<dbReference type="Gene3D" id="2.60.40.10">
    <property type="entry name" value="Immunoglobulins"/>
    <property type="match status" value="2"/>
</dbReference>
<dbReference type="AlphaFoldDB" id="A0A3S0ZTW8"/>
<dbReference type="Pfam" id="PF01437">
    <property type="entry name" value="PSI"/>
    <property type="match status" value="1"/>
</dbReference>
<feature type="domain" description="PSI" evidence="4">
    <location>
        <begin position="1"/>
        <end position="41"/>
    </location>
</feature>
<dbReference type="PANTHER" id="PTHR22625:SF70">
    <property type="entry name" value="PLEXIN A, ISOFORM A"/>
    <property type="match status" value="1"/>
</dbReference>
<name>A0A3S0ZTW8_ELYCH</name>
<feature type="domain" description="PSI" evidence="4">
    <location>
        <begin position="299"/>
        <end position="337"/>
    </location>
</feature>
<dbReference type="GO" id="GO:0017154">
    <property type="term" value="F:semaphorin receptor activity"/>
    <property type="evidence" value="ECO:0007669"/>
    <property type="project" value="InterPro"/>
</dbReference>
<dbReference type="InterPro" id="IPR002165">
    <property type="entry name" value="Plexin_repeat"/>
</dbReference>
<dbReference type="InterPro" id="IPR013783">
    <property type="entry name" value="Ig-like_fold"/>
</dbReference>
<keyword evidence="3" id="KW-0325">Glycoprotein</keyword>
<dbReference type="Proteomes" id="UP000271974">
    <property type="component" value="Unassembled WGS sequence"/>
</dbReference>
<comment type="caution">
    <text evidence="5">The sequence shown here is derived from an EMBL/GenBank/DDBJ whole genome shotgun (WGS) entry which is preliminary data.</text>
</comment>
<feature type="non-terminal residue" evidence="5">
    <location>
        <position position="342"/>
    </location>
</feature>
<dbReference type="SUPFAM" id="SSF103575">
    <property type="entry name" value="Plexin repeat"/>
    <property type="match status" value="1"/>
</dbReference>
<dbReference type="GO" id="GO:0002116">
    <property type="term" value="C:semaphorin receptor complex"/>
    <property type="evidence" value="ECO:0007669"/>
    <property type="project" value="TreeGrafter"/>
</dbReference>
<evidence type="ECO:0000313" key="5">
    <source>
        <dbReference type="EMBL" id="RUS75194.1"/>
    </source>
</evidence>
<keyword evidence="6" id="KW-1185">Reference proteome</keyword>
<sequence>DGQDPLCGWCIQEQACTTSHKCREPSAFKPAWLAATGKSCVNVTNMAPSSISYQSLVDEPAATKLTFSLESVQVVPLNGLDLSCEYRSGMQRHSAPASVQSDRHVECPLPPAEKLSPPRKGNDFEPLAVHFAVKGRSIVTRSVSIYNCNSHSSCMNCTNSQFGCAWCYTSGTCEEKGAPCKHLSGSDVALIETEDKCPQVWTKSTNPGIVVHSGLSSQIAVRVKNLQPEQTQAVKCKFVNAGKEKVVTADITATTLTCAEAEFEFEGENPYVLVGFTVTWGGLDLPLDNLMAIQVRVYKCRYMVAYCGQCLSLDSDYNCGWCQGPCDTPVPCPGTCSLSKQC</sequence>
<evidence type="ECO:0000256" key="2">
    <source>
        <dbReference type="ARBA" id="ARBA00023136"/>
    </source>
</evidence>
<evidence type="ECO:0000259" key="4">
    <source>
        <dbReference type="SMART" id="SM00423"/>
    </source>
</evidence>